<reference evidence="1 2" key="1">
    <citation type="journal article" date="2022" name="Hortic Res">
        <title>A haplotype resolved chromosomal level avocado genome allows analysis of novel avocado genes.</title>
        <authorList>
            <person name="Nath O."/>
            <person name="Fletcher S.J."/>
            <person name="Hayward A."/>
            <person name="Shaw L.M."/>
            <person name="Masouleh A.K."/>
            <person name="Furtado A."/>
            <person name="Henry R.J."/>
            <person name="Mitter N."/>
        </authorList>
    </citation>
    <scope>NUCLEOTIDE SEQUENCE [LARGE SCALE GENOMIC DNA]</scope>
    <source>
        <strain evidence="2">cv. Hass</strain>
    </source>
</reference>
<keyword evidence="2" id="KW-1185">Reference proteome</keyword>
<name>A0ACC2L1D6_PERAE</name>
<accession>A0ACC2L1D6</accession>
<organism evidence="1 2">
    <name type="scientific">Persea americana</name>
    <name type="common">Avocado</name>
    <dbReference type="NCBI Taxonomy" id="3435"/>
    <lineage>
        <taxon>Eukaryota</taxon>
        <taxon>Viridiplantae</taxon>
        <taxon>Streptophyta</taxon>
        <taxon>Embryophyta</taxon>
        <taxon>Tracheophyta</taxon>
        <taxon>Spermatophyta</taxon>
        <taxon>Magnoliopsida</taxon>
        <taxon>Magnoliidae</taxon>
        <taxon>Laurales</taxon>
        <taxon>Lauraceae</taxon>
        <taxon>Persea</taxon>
    </lineage>
</organism>
<dbReference type="Proteomes" id="UP001234297">
    <property type="component" value="Chromosome 6"/>
</dbReference>
<evidence type="ECO:0000313" key="2">
    <source>
        <dbReference type="Proteomes" id="UP001234297"/>
    </source>
</evidence>
<protein>
    <submittedName>
        <fullName evidence="1">Uncharacterized protein</fullName>
    </submittedName>
</protein>
<evidence type="ECO:0000313" key="1">
    <source>
        <dbReference type="EMBL" id="KAJ8626897.1"/>
    </source>
</evidence>
<gene>
    <name evidence="1" type="ORF">MRB53_020204</name>
</gene>
<sequence length="107" mass="12157">MGNIILQPIYSMAHPNNSLDSQSLEQRVDQSAEATKGFHSHLSKLSKKAAAASSIDEEFFSTCAAIGLDGKLRERWLRPQRFGDERDAYCRIMHSSSIIYQRMFKSF</sequence>
<dbReference type="EMBL" id="CM056814">
    <property type="protein sequence ID" value="KAJ8626897.1"/>
    <property type="molecule type" value="Genomic_DNA"/>
</dbReference>
<proteinExistence type="predicted"/>
<comment type="caution">
    <text evidence="1">The sequence shown here is derived from an EMBL/GenBank/DDBJ whole genome shotgun (WGS) entry which is preliminary data.</text>
</comment>